<dbReference type="STRING" id="106549.A0A540MB33"/>
<organism evidence="1 2">
    <name type="scientific">Malus baccata</name>
    <name type="common">Siberian crab apple</name>
    <name type="synonym">Pyrus baccata</name>
    <dbReference type="NCBI Taxonomy" id="106549"/>
    <lineage>
        <taxon>Eukaryota</taxon>
        <taxon>Viridiplantae</taxon>
        <taxon>Streptophyta</taxon>
        <taxon>Embryophyta</taxon>
        <taxon>Tracheophyta</taxon>
        <taxon>Spermatophyta</taxon>
        <taxon>Magnoliopsida</taxon>
        <taxon>eudicotyledons</taxon>
        <taxon>Gunneridae</taxon>
        <taxon>Pentapetalae</taxon>
        <taxon>rosids</taxon>
        <taxon>fabids</taxon>
        <taxon>Rosales</taxon>
        <taxon>Rosaceae</taxon>
        <taxon>Amygdaloideae</taxon>
        <taxon>Maleae</taxon>
        <taxon>Malus</taxon>
    </lineage>
</organism>
<reference evidence="1 2" key="1">
    <citation type="journal article" date="2019" name="G3 (Bethesda)">
        <title>Sequencing of a Wild Apple (Malus baccata) Genome Unravels the Differences Between Cultivated and Wild Apple Species Regarding Disease Resistance and Cold Tolerance.</title>
        <authorList>
            <person name="Chen X."/>
        </authorList>
    </citation>
    <scope>NUCLEOTIDE SEQUENCE [LARGE SCALE GENOMIC DNA]</scope>
    <source>
        <strain evidence="2">cv. Shandingzi</strain>
        <tissue evidence="1">Leaves</tissue>
    </source>
</reference>
<dbReference type="PANTHER" id="PTHR11697:SF230">
    <property type="entry name" value="ZINC FINGER, MYM DOMAIN CONTAINING 1"/>
    <property type="match status" value="1"/>
</dbReference>
<dbReference type="PANTHER" id="PTHR11697">
    <property type="entry name" value="GENERAL TRANSCRIPTION FACTOR 2-RELATED ZINC FINGER PROTEIN"/>
    <property type="match status" value="1"/>
</dbReference>
<evidence type="ECO:0000313" key="2">
    <source>
        <dbReference type="Proteomes" id="UP000315295"/>
    </source>
</evidence>
<dbReference type="EMBL" id="VIEB01000302">
    <property type="protein sequence ID" value="TQD95931.1"/>
    <property type="molecule type" value="Genomic_DNA"/>
</dbReference>
<comment type="caution">
    <text evidence="1">The sequence shown here is derived from an EMBL/GenBank/DDBJ whole genome shotgun (WGS) entry which is preliminary data.</text>
</comment>
<keyword evidence="2" id="KW-1185">Reference proteome</keyword>
<protein>
    <submittedName>
        <fullName evidence="1">Uncharacterized protein</fullName>
    </submittedName>
</protein>
<evidence type="ECO:0000313" key="1">
    <source>
        <dbReference type="EMBL" id="TQD95931.1"/>
    </source>
</evidence>
<dbReference type="AlphaFoldDB" id="A0A540MB33"/>
<gene>
    <name evidence="1" type="ORF">C1H46_018418</name>
</gene>
<dbReference type="Proteomes" id="UP000315295">
    <property type="component" value="Unassembled WGS sequence"/>
</dbReference>
<name>A0A540MB33_MALBA</name>
<accession>A0A540MB33</accession>
<dbReference type="InterPro" id="IPR055298">
    <property type="entry name" value="AtLOH3-like"/>
</dbReference>
<proteinExistence type="predicted"/>
<sequence>MEAIQDYELPSGQGLNQETSLKRASDTRWGSHYGTLVSLVNMFSSVIEVLEMIVDDGVSLDQRGEADILLNLLQSFDFVSSLFLMKEILGITNVLSHALQKKDLDIVSAMALVKACKQQLQAMRDNGWDAWLDKVSFLWQA</sequence>